<dbReference type="PANTHER" id="PTHR21562">
    <property type="entry name" value="NOTUM-RELATED"/>
    <property type="match status" value="1"/>
</dbReference>
<dbReference type="OrthoDB" id="9802991at2"/>
<dbReference type="InterPro" id="IPR004963">
    <property type="entry name" value="PAE/NOTUM"/>
</dbReference>
<evidence type="ECO:0000313" key="2">
    <source>
        <dbReference type="EMBL" id="SFK16279.1"/>
    </source>
</evidence>
<dbReference type="PANTHER" id="PTHR21562:SF83">
    <property type="entry name" value="PECTIN ACETYLESTERASE 4"/>
    <property type="match status" value="1"/>
</dbReference>
<dbReference type="SUPFAM" id="SSF53474">
    <property type="entry name" value="alpha/beta-Hydrolases"/>
    <property type="match status" value="1"/>
</dbReference>
<sequence>MKPISLWSSCAALVVFANTVYAGGTWEKITVPLNQYIVTIANQDKEIKPSCAFGQPYSFYFKPGKSKKLIVFLNGGGACWDYNTCASPLKAEILSTFVPDADISANDPNLRGGILDVKNPDNPYKNWTMAFLSYCTGDAFMGSKQVDYQNPDNADDNLTIQHRGFDNFLYVMNYLRQQWNDNEDATPRKVLVAGSSAGGYGAVINFPWVKEILNRYDEDDGDDGDEDDDDDDDENKKKRKMFLIGDGGSGVIGDDFVVEALFGAESSWNIDENLHPVLSSLPEGVTASNFLRRAYSLVGTHYRKDKFAQYTTAFDAVQILFLDIMQNVGNPVIWGGGLQDPNHIFGWNFNMNSINEGISNALPKNYRVFIDRGCNHTILRDDEFYSASIDGISFLEWTEAMTKRKKIKKGKWQSVSCSAGDCGEVDLTPTGIGACLARSLSTS</sequence>
<proteinExistence type="predicted"/>
<evidence type="ECO:0000256" key="1">
    <source>
        <dbReference type="SAM" id="SignalP"/>
    </source>
</evidence>
<dbReference type="InterPro" id="IPR029058">
    <property type="entry name" value="AB_hydrolase_fold"/>
</dbReference>
<feature type="signal peptide" evidence="1">
    <location>
        <begin position="1"/>
        <end position="22"/>
    </location>
</feature>
<dbReference type="Proteomes" id="UP000199533">
    <property type="component" value="Unassembled WGS sequence"/>
</dbReference>
<feature type="chain" id="PRO_5011498841" evidence="1">
    <location>
        <begin position="23"/>
        <end position="443"/>
    </location>
</feature>
<accession>A0A1I3XAG1</accession>
<protein>
    <submittedName>
        <fullName evidence="2">Pectinacetylesterase</fullName>
    </submittedName>
</protein>
<organism evidence="2 3">
    <name type="scientific">Nitrosomonas aestuarii</name>
    <dbReference type="NCBI Taxonomy" id="52441"/>
    <lineage>
        <taxon>Bacteria</taxon>
        <taxon>Pseudomonadati</taxon>
        <taxon>Pseudomonadota</taxon>
        <taxon>Betaproteobacteria</taxon>
        <taxon>Nitrosomonadales</taxon>
        <taxon>Nitrosomonadaceae</taxon>
        <taxon>Nitrosomonas</taxon>
    </lineage>
</organism>
<dbReference type="Pfam" id="PF03283">
    <property type="entry name" value="PAE"/>
    <property type="match status" value="1"/>
</dbReference>
<evidence type="ECO:0000313" key="3">
    <source>
        <dbReference type="Proteomes" id="UP000199533"/>
    </source>
</evidence>
<name>A0A1I3XAG1_9PROT</name>
<keyword evidence="1" id="KW-0732">Signal</keyword>
<gene>
    <name evidence="2" type="ORF">SAMN05216302_1001187</name>
</gene>
<reference evidence="3" key="1">
    <citation type="submission" date="2016-10" db="EMBL/GenBank/DDBJ databases">
        <authorList>
            <person name="Varghese N."/>
            <person name="Submissions S."/>
        </authorList>
    </citation>
    <scope>NUCLEOTIDE SEQUENCE [LARGE SCALE GENOMIC DNA]</scope>
    <source>
        <strain evidence="3">Nm69</strain>
    </source>
</reference>
<dbReference type="AlphaFoldDB" id="A0A1I3XAG1"/>
<dbReference type="STRING" id="52441.SAMN05216302_1001187"/>
<dbReference type="GO" id="GO:0016787">
    <property type="term" value="F:hydrolase activity"/>
    <property type="evidence" value="ECO:0007669"/>
    <property type="project" value="InterPro"/>
</dbReference>
<dbReference type="EMBL" id="FOSP01000001">
    <property type="protein sequence ID" value="SFK16279.1"/>
    <property type="molecule type" value="Genomic_DNA"/>
</dbReference>
<dbReference type="RefSeq" id="WP_090696469.1">
    <property type="nucleotide sequence ID" value="NZ_FOSP01000001.1"/>
</dbReference>
<keyword evidence="3" id="KW-1185">Reference proteome</keyword>